<dbReference type="GO" id="GO:0019867">
    <property type="term" value="C:outer membrane"/>
    <property type="evidence" value="ECO:0007669"/>
    <property type="project" value="InterPro"/>
</dbReference>
<keyword evidence="4" id="KW-1185">Reference proteome</keyword>
<dbReference type="InterPro" id="IPR036709">
    <property type="entry name" value="Autotransporte_beta_dom_sf"/>
</dbReference>
<feature type="region of interest" description="Disordered" evidence="1">
    <location>
        <begin position="394"/>
        <end position="417"/>
    </location>
</feature>
<dbReference type="PATRIC" id="fig|123899.6.peg.811"/>
<dbReference type="PANTHER" id="PTHR35037:SF2">
    <property type="match status" value="1"/>
</dbReference>
<gene>
    <name evidence="3" type="primary">tibA_2</name>
    <name evidence="3" type="ORF">SAMEA3906487_00837</name>
</gene>
<dbReference type="AlphaFoldDB" id="A0A157SBB0"/>
<dbReference type="Pfam" id="PF03797">
    <property type="entry name" value="Autotransporter"/>
    <property type="match status" value="1"/>
</dbReference>
<dbReference type="OrthoDB" id="8612831at2"/>
<dbReference type="NCBIfam" id="TIGR01414">
    <property type="entry name" value="autotrans_barl"/>
    <property type="match status" value="1"/>
</dbReference>
<dbReference type="PRINTS" id="PR01484">
    <property type="entry name" value="PRTACTNFAMLY"/>
</dbReference>
<dbReference type="Proteomes" id="UP000076825">
    <property type="component" value="Chromosome 1"/>
</dbReference>
<evidence type="ECO:0000256" key="1">
    <source>
        <dbReference type="SAM" id="MobiDB-lite"/>
    </source>
</evidence>
<name>A0A157SBB0_9BORD</name>
<dbReference type="SUPFAM" id="SSF103515">
    <property type="entry name" value="Autotransporter"/>
    <property type="match status" value="1"/>
</dbReference>
<sequence length="916" mass="95492">MSHTLKEKTDKRFSRNLLAASVFLALGGYSALSAAEGASPAAAPVASAPSSSLPAKAPKAEASLILGRLAKNGDKDIFVPDTRGGVLSNIMYPLPTSAKDKVAFSVFDGGTSRPEGPRKESALILDKYLIRVNSPGYVYLKNKLPIDSSTQIMIGEMTFSDAHLQGSVLNNESCILYKGCSNVFRLSLKDSSLAGDVLLNTSDVKQQYYPTETKPGSISLRATLDNAVLTGAAGREDVELMTIGDLNSADGNLHAGKSDIQLILKNHSTWNVKNHTQVGFNFSSKEEYKNAKEKLDKDTSTAYPKPSLEAFLKVANKRIRLANQGSQLTDLSFSGAGNTVNIDGAALQVMDKGIRTDPGASGQFNVSNKGSLKGDANLSDPNAALGVSLTTEGQWHGSVTTGPAATSRPASGAAPVAATRSLGAATAGTPAPAAGLRVDISGDGTAWTGDVNAIAGYHARIRVADRGSWTGKATRAGTANVDVAVGPGAKWTTNGNADVSNLAVAATGLVDATAGQLKVGALTLERGIGMSNISGNSKLTVERFAAPIVFRSHSASEAKVNADGLYQKDGKTFVLAKVADPGISGTTELGAWQYDVKAVKPTTSATTYDVVLAKSQRLSNAAKTALNMAAAPAIVARMSSDLLDSHLSASRRNTAHNKGAWLAFLGGNTRVATPAGSAFDMQTSGVMLGGETRLNASSGLWLAGGALSFARAGFNSGGTSAYGAHGYLSRRYDNGVFLDATAQYGHYRTSAKTMATDGQVAEGAFRTNGFGLGLKLGYDWRLASGAFVEPYAKLEGNALDAARYTLSNGMRVKSDGGTSVSSELGATAGYRLTGAYGYIEPYVHLAWMNTFSNANTVLLNNRINLDNSTAGSALRLGLGFQMKLTNNVGGYAGLSYTKGKHIEQPLQGTVGINVVW</sequence>
<dbReference type="STRING" id="123899.SAMEA3906487_00837"/>
<dbReference type="PROSITE" id="PS51208">
    <property type="entry name" value="AUTOTRANSPORTER"/>
    <property type="match status" value="1"/>
</dbReference>
<dbReference type="InterPro" id="IPR005546">
    <property type="entry name" value="Autotransporte_beta"/>
</dbReference>
<evidence type="ECO:0000259" key="2">
    <source>
        <dbReference type="PROSITE" id="PS51208"/>
    </source>
</evidence>
<dbReference type="InterPro" id="IPR006315">
    <property type="entry name" value="OM_autotransptr_brl_dom"/>
</dbReference>
<evidence type="ECO:0000313" key="4">
    <source>
        <dbReference type="Proteomes" id="UP000076825"/>
    </source>
</evidence>
<dbReference type="eggNOG" id="COG3468">
    <property type="taxonomic scope" value="Bacteria"/>
</dbReference>
<organism evidence="3 4">
    <name type="scientific">Bordetella trematum</name>
    <dbReference type="NCBI Taxonomy" id="123899"/>
    <lineage>
        <taxon>Bacteria</taxon>
        <taxon>Pseudomonadati</taxon>
        <taxon>Pseudomonadota</taxon>
        <taxon>Betaproteobacteria</taxon>
        <taxon>Burkholderiales</taxon>
        <taxon>Alcaligenaceae</taxon>
        <taxon>Bordetella</taxon>
    </lineage>
</organism>
<dbReference type="InterPro" id="IPR051551">
    <property type="entry name" value="Autotransporter_adhesion"/>
</dbReference>
<dbReference type="Gene3D" id="2.40.128.130">
    <property type="entry name" value="Autotransporter beta-domain"/>
    <property type="match status" value="1"/>
</dbReference>
<dbReference type="RefSeq" id="WP_082832941.1">
    <property type="nucleotide sequence ID" value="NZ_CP016340.1"/>
</dbReference>
<feature type="compositionally biased region" description="Polar residues" evidence="1">
    <location>
        <begin position="394"/>
        <end position="404"/>
    </location>
</feature>
<dbReference type="PANTHER" id="PTHR35037">
    <property type="entry name" value="C-TERMINAL REGION OF AIDA-LIKE PROTEIN"/>
    <property type="match status" value="1"/>
</dbReference>
<accession>A0A157SBB0</accession>
<dbReference type="GeneID" id="56587757"/>
<evidence type="ECO:0000313" key="3">
    <source>
        <dbReference type="EMBL" id="SAI67654.1"/>
    </source>
</evidence>
<dbReference type="EMBL" id="LT546645">
    <property type="protein sequence ID" value="SAI67654.1"/>
    <property type="molecule type" value="Genomic_DNA"/>
</dbReference>
<reference evidence="3 4" key="1">
    <citation type="submission" date="2016-04" db="EMBL/GenBank/DDBJ databases">
        <authorList>
            <consortium name="Pathogen Informatics"/>
        </authorList>
    </citation>
    <scope>NUCLEOTIDE SEQUENCE [LARGE SCALE GENOMIC DNA]</scope>
    <source>
        <strain evidence="3 4">H044680328</strain>
    </source>
</reference>
<dbReference type="InterPro" id="IPR003991">
    <property type="entry name" value="Pertactin_virulence_factor"/>
</dbReference>
<dbReference type="SMART" id="SM00869">
    <property type="entry name" value="Autotransporter"/>
    <property type="match status" value="1"/>
</dbReference>
<proteinExistence type="predicted"/>
<dbReference type="KEGG" id="btrm:SAMEA390648700837"/>
<protein>
    <submittedName>
        <fullName evidence="3">Autotransporter</fullName>
    </submittedName>
</protein>
<feature type="domain" description="Autotransporter" evidence="2">
    <location>
        <begin position="653"/>
        <end position="916"/>
    </location>
</feature>